<dbReference type="InterPro" id="IPR009057">
    <property type="entry name" value="Homeodomain-like_sf"/>
</dbReference>
<evidence type="ECO:0000313" key="3">
    <source>
        <dbReference type="Proteomes" id="UP000199494"/>
    </source>
</evidence>
<proteinExistence type="predicted"/>
<keyword evidence="1" id="KW-0238">DNA-binding</keyword>
<evidence type="ECO:0000256" key="1">
    <source>
        <dbReference type="ARBA" id="ARBA00023125"/>
    </source>
</evidence>
<dbReference type="GO" id="GO:0003677">
    <property type="term" value="F:DNA binding"/>
    <property type="evidence" value="ECO:0007669"/>
    <property type="project" value="UniProtKB-UniRule"/>
</dbReference>
<sequence length="203" mass="21595">MADVGADRVTVRELASAAGVPNGTIYHAFGSLGAVLARTWLRAANDFLDLQRELADRAKTGAEDPSAAVVAAALAPAEFAERRSAAARMLLTVERDRLLGPRLPAELADELIGIDARLVSLLVGLSETVWNRRDGAAVEVMTTCVVDLPSALLRGALTGAETRPVPQRLRERLAAAVRAVLTVPPPPLPRRPATTRKQPTTKD</sequence>
<dbReference type="SUPFAM" id="SSF46689">
    <property type="entry name" value="Homeodomain-like"/>
    <property type="match status" value="1"/>
</dbReference>
<dbReference type="Gene3D" id="1.10.357.10">
    <property type="entry name" value="Tetracycline Repressor, domain 2"/>
    <property type="match status" value="1"/>
</dbReference>
<dbReference type="PROSITE" id="PS50977">
    <property type="entry name" value="HTH_TETR_2"/>
    <property type="match status" value="1"/>
</dbReference>
<keyword evidence="3" id="KW-1185">Reference proteome</keyword>
<gene>
    <name evidence="2" type="ORF">SAMN05421630_1011271</name>
</gene>
<organism evidence="2 3">
    <name type="scientific">Prauserella marina</name>
    <dbReference type="NCBI Taxonomy" id="530584"/>
    <lineage>
        <taxon>Bacteria</taxon>
        <taxon>Bacillati</taxon>
        <taxon>Actinomycetota</taxon>
        <taxon>Actinomycetes</taxon>
        <taxon>Pseudonocardiales</taxon>
        <taxon>Pseudonocardiaceae</taxon>
        <taxon>Prauserella</taxon>
    </lineage>
</organism>
<dbReference type="Pfam" id="PF00440">
    <property type="entry name" value="TetR_N"/>
    <property type="match status" value="1"/>
</dbReference>
<reference evidence="2 3" key="1">
    <citation type="submission" date="2016-10" db="EMBL/GenBank/DDBJ databases">
        <authorList>
            <person name="de Groot N.N."/>
        </authorList>
    </citation>
    <scope>NUCLEOTIDE SEQUENCE [LARGE SCALE GENOMIC DNA]</scope>
    <source>
        <strain evidence="2 3">CGMCC 4.5506</strain>
    </source>
</reference>
<dbReference type="EMBL" id="FMZE01000001">
    <property type="protein sequence ID" value="SDC31676.1"/>
    <property type="molecule type" value="Genomic_DNA"/>
</dbReference>
<name>A0A1G6KMW9_9PSEU</name>
<evidence type="ECO:0000313" key="2">
    <source>
        <dbReference type="EMBL" id="SDC31676.1"/>
    </source>
</evidence>
<dbReference type="InterPro" id="IPR001647">
    <property type="entry name" value="HTH_TetR"/>
</dbReference>
<dbReference type="AlphaFoldDB" id="A0A1G6KMW9"/>
<protein>
    <submittedName>
        <fullName evidence="2">Regulatory protein, tetR family</fullName>
    </submittedName>
</protein>
<dbReference type="STRING" id="530584.SAMN05421630_1011271"/>
<accession>A0A1G6KMW9</accession>
<dbReference type="Proteomes" id="UP000199494">
    <property type="component" value="Unassembled WGS sequence"/>
</dbReference>